<dbReference type="GO" id="GO:0005737">
    <property type="term" value="C:cytoplasm"/>
    <property type="evidence" value="ECO:0007669"/>
    <property type="project" value="TreeGrafter"/>
</dbReference>
<evidence type="ECO:0000259" key="6">
    <source>
        <dbReference type="PROSITE" id="PS50199"/>
    </source>
</evidence>
<dbReference type="EMBL" id="CP039349">
    <property type="protein sequence ID" value="QCD92297.1"/>
    <property type="molecule type" value="Genomic_DNA"/>
</dbReference>
<dbReference type="PANTHER" id="PTHR23111:SF40">
    <property type="entry name" value="RNA-BINDING PROTEIN INVOLVED IN HETEROCHROMATIN ASSEMBLY-RELATED"/>
    <property type="match status" value="1"/>
</dbReference>
<feature type="domain" description="RanBP2-type" evidence="6">
    <location>
        <begin position="413"/>
        <end position="442"/>
    </location>
</feature>
<keyword evidence="3" id="KW-0862">Zinc</keyword>
<dbReference type="PROSITE" id="PS50199">
    <property type="entry name" value="ZF_RANBP2_2"/>
    <property type="match status" value="5"/>
</dbReference>
<evidence type="ECO:0000313" key="8">
    <source>
        <dbReference type="Proteomes" id="UP000501690"/>
    </source>
</evidence>
<dbReference type="InterPro" id="IPR001876">
    <property type="entry name" value="Znf_RanBP2"/>
</dbReference>
<feature type="domain" description="RanBP2-type" evidence="6">
    <location>
        <begin position="349"/>
        <end position="378"/>
    </location>
</feature>
<dbReference type="Proteomes" id="UP000501690">
    <property type="component" value="Linkage Group LG5"/>
</dbReference>
<gene>
    <name evidence="7" type="ORF">DEO72_LG5g359</name>
</gene>
<protein>
    <submittedName>
        <fullName evidence="7">DNA polymerase zeta subunit</fullName>
    </submittedName>
</protein>
<keyword evidence="8" id="KW-1185">Reference proteome</keyword>
<dbReference type="SMART" id="SM00547">
    <property type="entry name" value="ZnF_RBZ"/>
    <property type="match status" value="5"/>
</dbReference>
<evidence type="ECO:0000256" key="3">
    <source>
        <dbReference type="ARBA" id="ARBA00022833"/>
    </source>
</evidence>
<proteinExistence type="predicted"/>
<dbReference type="PANTHER" id="PTHR23111">
    <property type="entry name" value="ZINC FINGER PROTEIN"/>
    <property type="match status" value="1"/>
</dbReference>
<evidence type="ECO:0000256" key="4">
    <source>
        <dbReference type="PROSITE-ProRule" id="PRU00322"/>
    </source>
</evidence>
<dbReference type="Pfam" id="PF00641">
    <property type="entry name" value="Zn_ribbon_RanBP"/>
    <property type="match status" value="5"/>
</dbReference>
<feature type="region of interest" description="Disordered" evidence="5">
    <location>
        <begin position="439"/>
        <end position="464"/>
    </location>
</feature>
<evidence type="ECO:0000256" key="1">
    <source>
        <dbReference type="ARBA" id="ARBA00022723"/>
    </source>
</evidence>
<accession>A0A4D6LUM2</accession>
<feature type="domain" description="RanBP2-type" evidence="6">
    <location>
        <begin position="380"/>
        <end position="409"/>
    </location>
</feature>
<keyword evidence="1" id="KW-0479">Metal-binding</keyword>
<evidence type="ECO:0000313" key="7">
    <source>
        <dbReference type="EMBL" id="QCD92297.1"/>
    </source>
</evidence>
<sequence length="464" mass="52197">MSASKFALYGIGSAIFRTRRTAPPVAVNSSFIFFKPIPFTPPQFLRRTSSSSAAAETLPSVDHPWSEWVSFVDRLNAKGYLSKPSSSDDTVSLYTDMNSLKDACLSFGRDRYDLIKLLRMSDIQAVVEGGCPNLLRKAVNSAKRLRAHLQLDEGDVCGACNLRSSCDRAYVILKNFETDARTVDIVRILLFYALDPLVLSGGDKPSGREVIESSARKLLCQLIELSESPTPAPAPAVTRSKPTAQDAVGEGRSLSVKSNQLSKDVEMKKGDWICPKCNFMNFSRNIQCLNCNDDKPKDINPPMVQMKQGDWTCPECDFLNFARNTRCLKCKTEGPTKEANTITDEVERKKGDWTCPQCGFMNYARNTKCLRCPETRPKKHPGDWNCTKCGFMNFASKMKCLHCQEPNPSPKKYPGDWGCPKCDFYNYARNLSCLKCNTERPKEQPTTDDFSDHEWRRLRGEKKS</sequence>
<evidence type="ECO:0000256" key="2">
    <source>
        <dbReference type="ARBA" id="ARBA00022771"/>
    </source>
</evidence>
<dbReference type="PROSITE" id="PS01358">
    <property type="entry name" value="ZF_RANBP2_1"/>
    <property type="match status" value="3"/>
</dbReference>
<evidence type="ECO:0000256" key="5">
    <source>
        <dbReference type="SAM" id="MobiDB-lite"/>
    </source>
</evidence>
<dbReference type="InterPro" id="IPR036443">
    <property type="entry name" value="Znf_RanBP2_sf"/>
</dbReference>
<organism evidence="7 8">
    <name type="scientific">Vigna unguiculata</name>
    <name type="common">Cowpea</name>
    <dbReference type="NCBI Taxonomy" id="3917"/>
    <lineage>
        <taxon>Eukaryota</taxon>
        <taxon>Viridiplantae</taxon>
        <taxon>Streptophyta</taxon>
        <taxon>Embryophyta</taxon>
        <taxon>Tracheophyta</taxon>
        <taxon>Spermatophyta</taxon>
        <taxon>Magnoliopsida</taxon>
        <taxon>eudicotyledons</taxon>
        <taxon>Gunneridae</taxon>
        <taxon>Pentapetalae</taxon>
        <taxon>rosids</taxon>
        <taxon>fabids</taxon>
        <taxon>Fabales</taxon>
        <taxon>Fabaceae</taxon>
        <taxon>Papilionoideae</taxon>
        <taxon>50 kb inversion clade</taxon>
        <taxon>NPAAA clade</taxon>
        <taxon>indigoferoid/millettioid clade</taxon>
        <taxon>Phaseoleae</taxon>
        <taxon>Vigna</taxon>
    </lineage>
</organism>
<keyword evidence="2 4" id="KW-0863">Zinc-finger</keyword>
<reference evidence="7 8" key="1">
    <citation type="submission" date="2019-04" db="EMBL/GenBank/DDBJ databases">
        <title>An improved genome assembly and genetic linkage map for asparagus bean, Vigna unguiculata ssp. sesquipedialis.</title>
        <authorList>
            <person name="Xia Q."/>
            <person name="Zhang R."/>
            <person name="Dong Y."/>
        </authorList>
    </citation>
    <scope>NUCLEOTIDE SEQUENCE [LARGE SCALE GENOMIC DNA]</scope>
    <source>
        <tissue evidence="7">Leaf</tissue>
    </source>
</reference>
<dbReference type="GO" id="GO:0003729">
    <property type="term" value="F:mRNA binding"/>
    <property type="evidence" value="ECO:0007669"/>
    <property type="project" value="TreeGrafter"/>
</dbReference>
<name>A0A4D6LUM2_VIGUN</name>
<dbReference type="SUPFAM" id="SSF90209">
    <property type="entry name" value="Ran binding protein zinc finger-like"/>
    <property type="match status" value="5"/>
</dbReference>
<feature type="domain" description="RanBP2-type" evidence="6">
    <location>
        <begin position="307"/>
        <end position="336"/>
    </location>
</feature>
<feature type="domain" description="RanBP2-type" evidence="6">
    <location>
        <begin position="268"/>
        <end position="297"/>
    </location>
</feature>
<feature type="region of interest" description="Disordered" evidence="5">
    <location>
        <begin position="229"/>
        <end position="253"/>
    </location>
</feature>
<dbReference type="AlphaFoldDB" id="A0A4D6LUM2"/>
<dbReference type="GO" id="GO:0008270">
    <property type="term" value="F:zinc ion binding"/>
    <property type="evidence" value="ECO:0007669"/>
    <property type="project" value="UniProtKB-KW"/>
</dbReference>
<dbReference type="Gene3D" id="4.10.1060.10">
    <property type="entry name" value="Zinc finger, RanBP2-type"/>
    <property type="match status" value="5"/>
</dbReference>